<evidence type="ECO:0000313" key="2">
    <source>
        <dbReference type="EnsemblPlants" id="Kaladp0008s0793.1.v1.1"/>
    </source>
</evidence>
<dbReference type="GO" id="GO:0005794">
    <property type="term" value="C:Golgi apparatus"/>
    <property type="evidence" value="ECO:0007669"/>
    <property type="project" value="EnsemblPlants"/>
</dbReference>
<dbReference type="Pfam" id="PF04765">
    <property type="entry name" value="TOD1_MUCI70"/>
    <property type="match status" value="1"/>
</dbReference>
<sequence>MRCLFRSSPFEPLQQPLFLYPGSYGERKHALPASTPHCRSPVFFPDYQEVVREFERAVSRKNTTEVALGLRYVQGTGREQSFGGNFSFAKRVSFFDRGEDDLIVPCGFLTDLPISELDRAAMDKCRGVVVVSAVFNDHDKIRQPRGLGSETLASGCFFMFVDDVTLTSLAYHKVVDRKTQQLTRIGVWRLVRVPTENLYENPAMNGVIFKYLAHRLFVNARFSVWVDAKMQLVVDPLLLVHALVVEKGVDLAVSKHPFFVNAMEEAVATAAWKKWRDVEGLRRQIENYCAHGLRPWSPEKLPYTSDVPDTAIILRRHGGASDLFSCLMFNELDAFNPRDQLAFAYVRDQMRPKIKMNMFEVEVFERIAVEYRHNLKRDGGGPGPVARTNTVRAKFDSLNGSCREYLSEMWGEGGEPRDHLA</sequence>
<dbReference type="GO" id="GO:0009860">
    <property type="term" value="P:pollen tube growth"/>
    <property type="evidence" value="ECO:0007669"/>
    <property type="project" value="EnsemblPlants"/>
</dbReference>
<evidence type="ECO:0000313" key="3">
    <source>
        <dbReference type="Proteomes" id="UP000594263"/>
    </source>
</evidence>
<keyword evidence="3" id="KW-1185">Reference proteome</keyword>
<dbReference type="Proteomes" id="UP000594263">
    <property type="component" value="Unplaced"/>
</dbReference>
<dbReference type="Gramene" id="Kaladp0008s0793.1.v1.1">
    <property type="protein sequence ID" value="Kaladp0008s0793.1.v1.1"/>
    <property type="gene ID" value="Kaladp0008s0793.v1.1"/>
</dbReference>
<reference evidence="2" key="1">
    <citation type="submission" date="2021-01" db="UniProtKB">
        <authorList>
            <consortium name="EnsemblPlants"/>
        </authorList>
    </citation>
    <scope>IDENTIFICATION</scope>
</reference>
<dbReference type="GO" id="GO:0009737">
    <property type="term" value="P:response to abscisic acid"/>
    <property type="evidence" value="ECO:0007669"/>
    <property type="project" value="EnsemblPlants"/>
</dbReference>
<dbReference type="GO" id="GO:1902456">
    <property type="term" value="P:regulation of stomatal opening"/>
    <property type="evidence" value="ECO:0007669"/>
    <property type="project" value="EnsemblPlants"/>
</dbReference>
<dbReference type="EnsemblPlants" id="Kaladp0008s0793.1.v1.1">
    <property type="protein sequence ID" value="Kaladp0008s0793.1.v1.1"/>
    <property type="gene ID" value="Kaladp0008s0793.v1.1"/>
</dbReference>
<dbReference type="GO" id="GO:0009992">
    <property type="term" value="P:intracellular water homeostasis"/>
    <property type="evidence" value="ECO:0007669"/>
    <property type="project" value="EnsemblPlants"/>
</dbReference>
<proteinExistence type="predicted"/>
<dbReference type="InterPro" id="IPR006852">
    <property type="entry name" value="TOD1_MUCI70"/>
</dbReference>
<dbReference type="GO" id="GO:0010118">
    <property type="term" value="P:stomatal movement"/>
    <property type="evidence" value="ECO:0007669"/>
    <property type="project" value="EnsemblPlants"/>
</dbReference>
<organism evidence="2 3">
    <name type="scientific">Kalanchoe fedtschenkoi</name>
    <name type="common">Lavender scallops</name>
    <name type="synonym">South American air plant</name>
    <dbReference type="NCBI Taxonomy" id="63787"/>
    <lineage>
        <taxon>Eukaryota</taxon>
        <taxon>Viridiplantae</taxon>
        <taxon>Streptophyta</taxon>
        <taxon>Embryophyta</taxon>
        <taxon>Tracheophyta</taxon>
        <taxon>Spermatophyta</taxon>
        <taxon>Magnoliopsida</taxon>
        <taxon>eudicotyledons</taxon>
        <taxon>Gunneridae</taxon>
        <taxon>Pentapetalae</taxon>
        <taxon>Saxifragales</taxon>
        <taxon>Crassulaceae</taxon>
        <taxon>Kalanchoe</taxon>
    </lineage>
</organism>
<dbReference type="OMA" id="YWTVLKE"/>
<dbReference type="GO" id="GO:0017040">
    <property type="term" value="F:N-acylsphingosine amidohydrolase activity"/>
    <property type="evidence" value="ECO:0007669"/>
    <property type="project" value="EnsemblPlants"/>
</dbReference>
<dbReference type="InterPro" id="IPR048354">
    <property type="entry name" value="TOD1_MUCI70_glycTrfase_dom"/>
</dbReference>
<dbReference type="AlphaFoldDB" id="A0A7N0SWG2"/>
<evidence type="ECO:0000259" key="1">
    <source>
        <dbReference type="Pfam" id="PF04765"/>
    </source>
</evidence>
<accession>A0A7N0SWG2</accession>
<dbReference type="PANTHER" id="PTHR12956:SF13">
    <property type="entry name" value="ALKALINE CERAMIDASE TOD1"/>
    <property type="match status" value="1"/>
</dbReference>
<dbReference type="GO" id="GO:0090406">
    <property type="term" value="C:pollen tube"/>
    <property type="evidence" value="ECO:0007669"/>
    <property type="project" value="EnsemblPlants"/>
</dbReference>
<dbReference type="PANTHER" id="PTHR12956">
    <property type="entry name" value="ALKALINE CERAMIDASE-RELATED"/>
    <property type="match status" value="1"/>
</dbReference>
<name>A0A7N0SWG2_KALFE</name>
<feature type="domain" description="TOD1/MUCI70 glycosyltransferase-like" evidence="1">
    <location>
        <begin position="77"/>
        <end position="373"/>
    </location>
</feature>
<protein>
    <recommendedName>
        <fullName evidence="1">TOD1/MUCI70 glycosyltransferase-like domain-containing protein</fullName>
    </recommendedName>
</protein>